<dbReference type="NCBIfam" id="TIGR04123">
    <property type="entry name" value="P_estr_lig_assc"/>
    <property type="match status" value="1"/>
</dbReference>
<dbReference type="InterPro" id="IPR026336">
    <property type="entry name" value="PdeM-like"/>
</dbReference>
<dbReference type="Pfam" id="PF00149">
    <property type="entry name" value="Metallophos"/>
    <property type="match status" value="1"/>
</dbReference>
<name>A0A1U7DHA8_9RHOB</name>
<reference evidence="1 2" key="1">
    <citation type="submission" date="2017-01" db="EMBL/GenBank/DDBJ databases">
        <title>Genomic analysis of Xuhuaishuia manganoxidans DY6-4.</title>
        <authorList>
            <person name="Wang X."/>
        </authorList>
    </citation>
    <scope>NUCLEOTIDE SEQUENCE [LARGE SCALE GENOMIC DNA]</scope>
    <source>
        <strain evidence="1 2">DY6-4</strain>
    </source>
</reference>
<accession>A0A2M9DDW8</accession>
<dbReference type="STRING" id="1267768.BV394_06360"/>
<accession>A0A1U7DHA8</accession>
<sequence>MNFFAFQLAGAALRALPSGGLWWPGADLLCVSDLHLGKAERMARRGGPMLPPYEVRDTLGRLEQDLAATGAGTVICLGDSFDDLDAAHALPPAERAWLERLVAPRRWIWAEGNHDPDPVPFGGSHAAEVLRAPLVFRHIARPPGGDGAGTPDSGGALAEVSGHYHPKARVNLRSQRITRPCFLLDRKRLILPAYGTYTGGLFSHAAPLSALMDDPAVAILCGPAPCAVPMPR</sequence>
<dbReference type="Gene3D" id="3.60.21.10">
    <property type="match status" value="1"/>
</dbReference>
<keyword evidence="2" id="KW-1185">Reference proteome</keyword>
<dbReference type="InterPro" id="IPR024173">
    <property type="entry name" value="Pesterase_MJ0037-like"/>
</dbReference>
<dbReference type="RefSeq" id="WP_076979407.1">
    <property type="nucleotide sequence ID" value="NZ_CP019124.1"/>
</dbReference>
<dbReference type="SUPFAM" id="SSF56300">
    <property type="entry name" value="Metallo-dependent phosphatases"/>
    <property type="match status" value="1"/>
</dbReference>
<protein>
    <submittedName>
        <fullName evidence="1">Metallophosphoesterase</fullName>
    </submittedName>
</protein>
<dbReference type="PANTHER" id="PTHR39323">
    <property type="entry name" value="BLR1149 PROTEIN"/>
    <property type="match status" value="1"/>
</dbReference>
<gene>
    <name evidence="1" type="ORF">BV394_06360</name>
</gene>
<dbReference type="GO" id="GO:0016787">
    <property type="term" value="F:hydrolase activity"/>
    <property type="evidence" value="ECO:0007669"/>
    <property type="project" value="InterPro"/>
</dbReference>
<dbReference type="PIRSF" id="PIRSF000887">
    <property type="entry name" value="Pesterase_MJ0037"/>
    <property type="match status" value="1"/>
</dbReference>
<evidence type="ECO:0000313" key="1">
    <source>
        <dbReference type="EMBL" id="APX89384.1"/>
    </source>
</evidence>
<dbReference type="InterPro" id="IPR029052">
    <property type="entry name" value="Metallo-depent_PP-like"/>
</dbReference>
<dbReference type="OrthoDB" id="9795838at2"/>
<organism evidence="1 2">
    <name type="scientific">Brevirhabdus pacifica</name>
    <dbReference type="NCBI Taxonomy" id="1267768"/>
    <lineage>
        <taxon>Bacteria</taxon>
        <taxon>Pseudomonadati</taxon>
        <taxon>Pseudomonadota</taxon>
        <taxon>Alphaproteobacteria</taxon>
        <taxon>Rhodobacterales</taxon>
        <taxon>Paracoccaceae</taxon>
        <taxon>Brevirhabdus</taxon>
    </lineage>
</organism>
<proteinExistence type="predicted"/>
<dbReference type="InterPro" id="IPR004843">
    <property type="entry name" value="Calcineurin-like_PHP"/>
</dbReference>
<dbReference type="EMBL" id="CP019124">
    <property type="protein sequence ID" value="APX89384.1"/>
    <property type="molecule type" value="Genomic_DNA"/>
</dbReference>
<evidence type="ECO:0000313" key="2">
    <source>
        <dbReference type="Proteomes" id="UP000187266"/>
    </source>
</evidence>
<dbReference type="PANTHER" id="PTHR39323:SF1">
    <property type="entry name" value="BLR1149 PROTEIN"/>
    <property type="match status" value="1"/>
</dbReference>
<dbReference type="AlphaFoldDB" id="A0A1U7DHA8"/>
<dbReference type="Proteomes" id="UP000187266">
    <property type="component" value="Chromosome"/>
</dbReference>